<feature type="region of interest" description="Disordered" evidence="1">
    <location>
        <begin position="47"/>
        <end position="67"/>
    </location>
</feature>
<reference evidence="2" key="1">
    <citation type="submission" date="2020-11" db="EMBL/GenBank/DDBJ databases">
        <authorList>
            <person name="Tran Van P."/>
        </authorList>
    </citation>
    <scope>NUCLEOTIDE SEQUENCE</scope>
</reference>
<sequence length="118" mass="13030">MGARLLSSPSGIETIRLSPLPVSEDNKLGPTMRKVVLSQTERVREAPVHVIDDTQDGGRAHGSDKRANRGKKRIDCAIGLISGFPFLGRCGAYKVCDAIQSWVRRCSETGKRRLHLYI</sequence>
<protein>
    <submittedName>
        <fullName evidence="2">Uncharacterized protein</fullName>
    </submittedName>
</protein>
<evidence type="ECO:0000313" key="2">
    <source>
        <dbReference type="EMBL" id="CAD7429042.1"/>
    </source>
</evidence>
<dbReference type="EMBL" id="OB793942">
    <property type="protein sequence ID" value="CAD7429042.1"/>
    <property type="molecule type" value="Genomic_DNA"/>
</dbReference>
<evidence type="ECO:0000256" key="1">
    <source>
        <dbReference type="SAM" id="MobiDB-lite"/>
    </source>
</evidence>
<name>A0A7R9HNN5_9NEOP</name>
<gene>
    <name evidence="2" type="ORF">TMSB3V08_LOCUS5828</name>
</gene>
<dbReference type="AlphaFoldDB" id="A0A7R9HNN5"/>
<accession>A0A7R9HNN5</accession>
<proteinExistence type="predicted"/>
<organism evidence="2">
    <name type="scientific">Timema monikensis</name>
    <dbReference type="NCBI Taxonomy" id="170555"/>
    <lineage>
        <taxon>Eukaryota</taxon>
        <taxon>Metazoa</taxon>
        <taxon>Ecdysozoa</taxon>
        <taxon>Arthropoda</taxon>
        <taxon>Hexapoda</taxon>
        <taxon>Insecta</taxon>
        <taxon>Pterygota</taxon>
        <taxon>Neoptera</taxon>
        <taxon>Polyneoptera</taxon>
        <taxon>Phasmatodea</taxon>
        <taxon>Timematodea</taxon>
        <taxon>Timematoidea</taxon>
        <taxon>Timematidae</taxon>
        <taxon>Timema</taxon>
    </lineage>
</organism>